<dbReference type="Pfam" id="PF00686">
    <property type="entry name" value="CBM_20"/>
    <property type="match status" value="1"/>
</dbReference>
<dbReference type="PROSITE" id="PS51166">
    <property type="entry name" value="CBM20"/>
    <property type="match status" value="1"/>
</dbReference>
<feature type="region of interest" description="Disordered" evidence="3">
    <location>
        <begin position="1349"/>
        <end position="1420"/>
    </location>
</feature>
<feature type="compositionally biased region" description="Basic and acidic residues" evidence="3">
    <location>
        <begin position="578"/>
        <end position="588"/>
    </location>
</feature>
<dbReference type="Proteomes" id="UP000186817">
    <property type="component" value="Unassembled WGS sequence"/>
</dbReference>
<dbReference type="SUPFAM" id="SSF49452">
    <property type="entry name" value="Starch-binding domain-like"/>
    <property type="match status" value="1"/>
</dbReference>
<evidence type="ECO:0000313" key="7">
    <source>
        <dbReference type="Proteomes" id="UP000186817"/>
    </source>
</evidence>
<accession>A0A1Q9CNQ0</accession>
<feature type="domain" description="Reverse transcriptase" evidence="4">
    <location>
        <begin position="215"/>
        <end position="432"/>
    </location>
</feature>
<feature type="coiled-coil region" evidence="2">
    <location>
        <begin position="973"/>
        <end position="1002"/>
    </location>
</feature>
<evidence type="ECO:0000256" key="2">
    <source>
        <dbReference type="SAM" id="Coils"/>
    </source>
</evidence>
<dbReference type="InterPro" id="IPR002044">
    <property type="entry name" value="CBM20"/>
</dbReference>
<dbReference type="SMART" id="SM01065">
    <property type="entry name" value="CBM_2"/>
    <property type="match status" value="1"/>
</dbReference>
<gene>
    <name evidence="6" type="primary">AMY1.4</name>
    <name evidence="6" type="ORF">AK812_SmicGene34588</name>
</gene>
<evidence type="ECO:0000313" key="6">
    <source>
        <dbReference type="EMBL" id="OLP84525.1"/>
    </source>
</evidence>
<dbReference type="InterPro" id="IPR013783">
    <property type="entry name" value="Ig-like_fold"/>
</dbReference>
<keyword evidence="7" id="KW-1185">Reference proteome</keyword>
<dbReference type="PANTHER" id="PTHR43447">
    <property type="entry name" value="ALPHA-AMYLASE"/>
    <property type="match status" value="1"/>
</dbReference>
<dbReference type="Pfam" id="PF00128">
    <property type="entry name" value="Alpha-amylase"/>
    <property type="match status" value="1"/>
</dbReference>
<dbReference type="InterPro" id="IPR006047">
    <property type="entry name" value="GH13_cat_dom"/>
</dbReference>
<dbReference type="InterPro" id="IPR017853">
    <property type="entry name" value="GH"/>
</dbReference>
<name>A0A1Q9CNQ0_SYMMI</name>
<comment type="similarity">
    <text evidence="1">Belongs to the glycosyl hydrolase 13 family.</text>
</comment>
<dbReference type="InterPro" id="IPR043502">
    <property type="entry name" value="DNA/RNA_pol_sf"/>
</dbReference>
<reference evidence="6 7" key="1">
    <citation type="submission" date="2016-02" db="EMBL/GenBank/DDBJ databases">
        <title>Genome analysis of coral dinoflagellate symbionts highlights evolutionary adaptations to a symbiotic lifestyle.</title>
        <authorList>
            <person name="Aranda M."/>
            <person name="Li Y."/>
            <person name="Liew Y.J."/>
            <person name="Baumgarten S."/>
            <person name="Simakov O."/>
            <person name="Wilson M."/>
            <person name="Piel J."/>
            <person name="Ashoor H."/>
            <person name="Bougouffa S."/>
            <person name="Bajic V.B."/>
            <person name="Ryu T."/>
            <person name="Ravasi T."/>
            <person name="Bayer T."/>
            <person name="Micklem G."/>
            <person name="Kim H."/>
            <person name="Bhak J."/>
            <person name="Lajeunesse T.C."/>
            <person name="Voolstra C.R."/>
        </authorList>
    </citation>
    <scope>NUCLEOTIDE SEQUENCE [LARGE SCALE GENOMIC DNA]</scope>
    <source>
        <strain evidence="6 7">CCMP2467</strain>
    </source>
</reference>
<comment type="caution">
    <text evidence="6">The sequence shown here is derived from an EMBL/GenBank/DDBJ whole genome shotgun (WGS) entry which is preliminary data.</text>
</comment>
<feature type="region of interest" description="Disordered" evidence="3">
    <location>
        <begin position="550"/>
        <end position="608"/>
    </location>
</feature>
<dbReference type="InterPro" id="IPR000477">
    <property type="entry name" value="RT_dom"/>
</dbReference>
<dbReference type="SUPFAM" id="SSF51445">
    <property type="entry name" value="(Trans)glycosidases"/>
    <property type="match status" value="2"/>
</dbReference>
<evidence type="ECO:0000256" key="1">
    <source>
        <dbReference type="ARBA" id="ARBA00008061"/>
    </source>
</evidence>
<feature type="compositionally biased region" description="Basic residues" evidence="3">
    <location>
        <begin position="1366"/>
        <end position="1383"/>
    </location>
</feature>
<dbReference type="SUPFAM" id="SSF56672">
    <property type="entry name" value="DNA/RNA polymerases"/>
    <property type="match status" value="1"/>
</dbReference>
<feature type="region of interest" description="Disordered" evidence="3">
    <location>
        <begin position="2185"/>
        <end position="2214"/>
    </location>
</feature>
<feature type="domain" description="CBM20" evidence="5">
    <location>
        <begin position="790"/>
        <end position="898"/>
    </location>
</feature>
<sequence>MIDPEPGPSFEDQENALPKRDKIIQICQSDEMFTWIHALATSLVINEKAAIGGLKVSEQLKVWQDRIRILKKLPWIFAPLNLVKTDLNTTWEEAMTARPVMGTDGLLTIALGESPAYRVLHMITGFFGIISALFKKLWDQAEHETLETDDNFEIVASTIKAIYDQTCRSCGLINRLIIYMPQEVPGRGIFPKAGPTEAQLASYEFLAGRTAWDVDSNYTSYVEHSEESRKELLRLVEEGHLEKIGTWEQVIARWPGAIGTKIATLVKAKPDGTLKVRFVVDMRRSGVNGAAHCDERIVLPRPGEEVELLTVDIADAFLNLRITEEERGFAVVRDAEGTYYAYRGVPFGLGTAPLTWGRTSALLTRTAQAMHHRDKHRAETYVDDPLLAVRGSKRERARRLLITLVFWSALGARLALHKLHRGTTVPWIGAELQEGVPLRYWHAELPPDVLAALGLPAGEPGHMTAYELLALFFSLVIWRRWLGNKAVAATAQLDNSSALKITAKLTSKEAICNRIAAEIALQVAWAQIHTFEHYRNTLNVEADALSRIGKGKEGAKETQAGPQGSFPGGTLQSIAMKDWPRTEGLKKEKKERRKRQKEAGGQELGPEMDGCTLAAASLDSLPLADLLLAAWLEAPFREPPMLFVALWLQKEMMMALMVAVEIMLVVVMGMTETMVVMIISAAALVCQLQVSQDRQDHPLALPRKAGSAGPGTGSGGSVHIIAGPTGFVPAGEGYEDFEAATRCSDWISGMLECMLMDAQSRRPTSTESGVFRLQARVGMRIVLDSPLERSSVMASVAVTFNVDCSCTEHGEEVFLVGSHKKLGAWDPTEALPCTTSAAMFPRWMSKAAKLPNGSRIEFKVVIRGPRGNRWEQGENRLLQVELPLAAEAKKIVSLTWGQAGVKDAEDEDIVGALPTAGEFFRRTSSPGGDGPLSKIMEPGTAMQKRGSRHLCRNNDGQVNQEMTRTPSLLLINFEKFNEEAALHEKELDAIEERAQLNRLQRKMKSTHLIERMAKITDTVDSSKMVLLQGFNWESWRSGGGDWYSVIGKRIQMLHDMGFTDLWLPPCSQSVAPQGYLPSQLFNLDGSKYGSQAALETLLEKCHKHGIRCLADIVINHRCGDKQDSQGRWNQFSSGMTTRPSFAGVGDWGGWAITLGDQYSDGSGMHAPGKADGKFDAAPDIDHRNPKVQDSINIWLRWLRLQVGFDGWRFDFVKGYGAEFVGSYCSKSHPAWAVGELWTDMHYDHHGLCYNQDKHRQALVDWVNATGKKSTAFDFTTKGILQEACRLTQFWRQGTVLGRVDKIEPRNVPLGHLAEHRTDWVKKGPCKKYVDEEAGLPVVGAKDPALKNLSELRRGQHPTPAEDVGSAKKKKAKKKKKKERRKVAKDRGVRSEVPRQAGGTAASEDASHGREGGGARTGQKDASGPVVMNWVLIVLGPKQLQVRTLREMKTLTAALDQIAAGNPHMAADTLAQRLKALELSTTDWNRAQFMEPEGPNLLERDEAVLASKEWAGYPHMKAVFPLYSTKASPVSRMRLAIGPVSSPASPQGTGGLCVAVADENVPADKKAHVVTNGAGAVKELKEDQGTTIEARRFIFILCPMSDAMPLLHGERDTRPNFGQLTAAMAENESYLVLESEDLQSLQPLQLAPLLYPDLQLSQTGADQSTWHLDYLDEIRYLSKEIGGKDDHQRTLQGGEFLESENIVSHSYKKLAELIELSQGLFTEEVVDEFALRHVPTFGDRFCGKGSHLSKAAGLRGFDIEEPLDWNLAGCDWDFRTEAGKPRLEVREADGSLLRTHGAPEIWTFFGSSVVRASVTNEIVGTTGHLGSAQTNAMAEKAIKGLFEADQRGALYDLSAWCTEPLGYKAMSMDGLLYRRLEGGTRELQDDMAADWAMSQFSQFLESKNTQEEAQHFRWPFRHSHHTGCDARLTVRGLFDVGHRLGPCPAFHWLRRDVLSFRWKEQQHIDVLELTAFLTELRRPGRDPREYGHRLFCVIDSPATFFVLSKGRSSSKKLNSVCRRITAVSAVAAAAARVNRLRDCNGKPPGLIGWLPGYAVTFIDNHDTGSTQRHWPFPDDKVMMGYAYILTHPGIPSVFWDHIMDWGDEHRKKIASLLKARRDSGIPVDAPVNIQCADDTLYLAEIGQPPALRVALGPRPAGQPDMNYWSHGPNGHGYRVWVKRTATPQVYTSLGPTPEATPLASRANSPRSKKSEEGLRVGTEALTAETLKLMDSSQLRKLRDRLQAMLQATETALEMKRR</sequence>
<dbReference type="OrthoDB" id="550577at2759"/>
<protein>
    <submittedName>
        <fullName evidence="6">Alpha-amylase isozyme 3E</fullName>
    </submittedName>
</protein>
<dbReference type="CDD" id="cd11314">
    <property type="entry name" value="AmyAc_arch_bac_plant_AmyA"/>
    <property type="match status" value="1"/>
</dbReference>
<dbReference type="GO" id="GO:0005975">
    <property type="term" value="P:carbohydrate metabolic process"/>
    <property type="evidence" value="ECO:0007669"/>
    <property type="project" value="InterPro"/>
</dbReference>
<dbReference type="GO" id="GO:2001070">
    <property type="term" value="F:starch binding"/>
    <property type="evidence" value="ECO:0007669"/>
    <property type="project" value="InterPro"/>
</dbReference>
<dbReference type="Gene3D" id="2.60.40.10">
    <property type="entry name" value="Immunoglobulins"/>
    <property type="match status" value="1"/>
</dbReference>
<dbReference type="InterPro" id="IPR013784">
    <property type="entry name" value="Carb-bd-like_fold"/>
</dbReference>
<dbReference type="PROSITE" id="PS50878">
    <property type="entry name" value="RT_POL"/>
    <property type="match status" value="1"/>
</dbReference>
<dbReference type="SMART" id="SM00642">
    <property type="entry name" value="Aamy"/>
    <property type="match status" value="1"/>
</dbReference>
<evidence type="ECO:0000259" key="4">
    <source>
        <dbReference type="PROSITE" id="PS50878"/>
    </source>
</evidence>
<dbReference type="CDD" id="cd05467">
    <property type="entry name" value="CBM20"/>
    <property type="match status" value="1"/>
</dbReference>
<evidence type="ECO:0000256" key="3">
    <source>
        <dbReference type="SAM" id="MobiDB-lite"/>
    </source>
</evidence>
<dbReference type="EMBL" id="LSRX01001034">
    <property type="protein sequence ID" value="OLP84525.1"/>
    <property type="molecule type" value="Genomic_DNA"/>
</dbReference>
<evidence type="ECO:0000259" key="5">
    <source>
        <dbReference type="PROSITE" id="PS51166"/>
    </source>
</evidence>
<proteinExistence type="inferred from homology"/>
<organism evidence="6 7">
    <name type="scientific">Symbiodinium microadriaticum</name>
    <name type="common">Dinoflagellate</name>
    <name type="synonym">Zooxanthella microadriatica</name>
    <dbReference type="NCBI Taxonomy" id="2951"/>
    <lineage>
        <taxon>Eukaryota</taxon>
        <taxon>Sar</taxon>
        <taxon>Alveolata</taxon>
        <taxon>Dinophyceae</taxon>
        <taxon>Suessiales</taxon>
        <taxon>Symbiodiniaceae</taxon>
        <taxon>Symbiodinium</taxon>
    </lineage>
</organism>
<keyword evidence="2" id="KW-0175">Coiled coil</keyword>
<dbReference type="Gene3D" id="3.20.20.80">
    <property type="entry name" value="Glycosidases"/>
    <property type="match status" value="2"/>
</dbReference>